<dbReference type="EMBL" id="CP080590">
    <property type="protein sequence ID" value="QYO78333.1"/>
    <property type="molecule type" value="Genomic_DNA"/>
</dbReference>
<accession>A0ABX8WJ12</accession>
<sequence>MTKSKTIVVLAKADLKNPAAKPSEELIAAVAEGNGRAQKFVYSAAEIVDLARRAERRLERSGLPLADRVGFEASFEPEGPGKAYKFTATGRGVALRRATKGWVLVRIYEINVYPGQIEHIRYRATPTQIEEMQRRAVADLTPIAA</sequence>
<organism evidence="1 2">
    <name type="scientific">Devosia salina</name>
    <dbReference type="NCBI Taxonomy" id="2860336"/>
    <lineage>
        <taxon>Bacteria</taxon>
        <taxon>Pseudomonadati</taxon>
        <taxon>Pseudomonadota</taxon>
        <taxon>Alphaproteobacteria</taxon>
        <taxon>Hyphomicrobiales</taxon>
        <taxon>Devosiaceae</taxon>
        <taxon>Devosia</taxon>
    </lineage>
</organism>
<keyword evidence="2" id="KW-1185">Reference proteome</keyword>
<reference evidence="1 2" key="1">
    <citation type="submission" date="2021-08" db="EMBL/GenBank/DDBJ databases">
        <title>Devosia salina sp. nov., isolated from the South China Sea sediment.</title>
        <authorList>
            <person name="Zhou Z."/>
        </authorList>
    </citation>
    <scope>NUCLEOTIDE SEQUENCE [LARGE SCALE GENOMIC DNA]</scope>
    <source>
        <strain evidence="1 2">SCS-3</strain>
    </source>
</reference>
<protein>
    <submittedName>
        <fullName evidence="1">Uncharacterized protein</fullName>
    </submittedName>
</protein>
<evidence type="ECO:0000313" key="2">
    <source>
        <dbReference type="Proteomes" id="UP000825799"/>
    </source>
</evidence>
<gene>
    <name evidence="1" type="ORF">K1X15_07225</name>
</gene>
<dbReference type="Proteomes" id="UP000825799">
    <property type="component" value="Chromosome"/>
</dbReference>
<proteinExistence type="predicted"/>
<evidence type="ECO:0000313" key="1">
    <source>
        <dbReference type="EMBL" id="QYO78333.1"/>
    </source>
</evidence>
<dbReference type="RefSeq" id="WP_220306812.1">
    <property type="nucleotide sequence ID" value="NZ_CP080590.1"/>
</dbReference>
<name>A0ABX8WJ12_9HYPH</name>